<dbReference type="SUPFAM" id="SSF46689">
    <property type="entry name" value="Homeodomain-like"/>
    <property type="match status" value="1"/>
</dbReference>
<proteinExistence type="predicted"/>
<dbReference type="SUPFAM" id="SSF48498">
    <property type="entry name" value="Tetracyclin repressor-like, C-terminal domain"/>
    <property type="match status" value="1"/>
</dbReference>
<dbReference type="Pfam" id="PF02909">
    <property type="entry name" value="TetR_C_1"/>
    <property type="match status" value="1"/>
</dbReference>
<dbReference type="EMBL" id="AP027452">
    <property type="protein sequence ID" value="BDY27792.1"/>
    <property type="molecule type" value="Genomic_DNA"/>
</dbReference>
<protein>
    <recommendedName>
        <fullName evidence="7">HTH tetR-type domain-containing protein</fullName>
    </recommendedName>
</protein>
<dbReference type="Gene3D" id="1.10.357.10">
    <property type="entry name" value="Tetracycline Repressor, domain 2"/>
    <property type="match status" value="1"/>
</dbReference>
<dbReference type="InterPro" id="IPR003012">
    <property type="entry name" value="Tet_transcr_reg_TetR"/>
</dbReference>
<evidence type="ECO:0000259" key="7">
    <source>
        <dbReference type="PROSITE" id="PS50977"/>
    </source>
</evidence>
<keyword evidence="2" id="KW-0805">Transcription regulation</keyword>
<keyword evidence="1" id="KW-0678">Repressor</keyword>
<dbReference type="PROSITE" id="PS50977">
    <property type="entry name" value="HTH_TETR_2"/>
    <property type="match status" value="1"/>
</dbReference>
<organism evidence="8 9">
    <name type="scientific">Mycolicibacterium mageritense</name>
    <name type="common">Mycobacterium mageritense</name>
    <dbReference type="NCBI Taxonomy" id="53462"/>
    <lineage>
        <taxon>Bacteria</taxon>
        <taxon>Bacillati</taxon>
        <taxon>Actinomycetota</taxon>
        <taxon>Actinomycetes</taxon>
        <taxon>Mycobacteriales</taxon>
        <taxon>Mycobacteriaceae</taxon>
        <taxon>Mycolicibacterium</taxon>
    </lineage>
</organism>
<sequence length="243" mass="26151">MPSERGAGDSVGSLPPKARSRGRPRSPVLDAARITDAASSLLRAEGMRGLTMRSLAQRLGVSVGALYNHVPSRAGLLAAVQERFAAELDTSGFGVVSLREALARWAWSYLRQLREHPELVPVIVEVPLAQAPRTSSMYQRVIGGFTAAGWPDESVIASMSVLETFIFGAALDSPSPDDVYEPEDPAQLPLLARTYDAFASAVDRQQARPRDLIFSMGLDAILTGLHRLWGTGRGWADVRSVGG</sequence>
<dbReference type="RefSeq" id="WP_276823212.1">
    <property type="nucleotide sequence ID" value="NZ_AP027452.1"/>
</dbReference>
<feature type="DNA-binding region" description="H-T-H motif" evidence="5">
    <location>
        <begin position="51"/>
        <end position="70"/>
    </location>
</feature>
<dbReference type="AlphaFoldDB" id="A0AAI8XMF4"/>
<evidence type="ECO:0000313" key="9">
    <source>
        <dbReference type="Proteomes" id="UP001241092"/>
    </source>
</evidence>
<dbReference type="InterPro" id="IPR004111">
    <property type="entry name" value="Repressor_TetR_C"/>
</dbReference>
<dbReference type="Pfam" id="PF00440">
    <property type="entry name" value="TetR_N"/>
    <property type="match status" value="1"/>
</dbReference>
<evidence type="ECO:0000256" key="2">
    <source>
        <dbReference type="ARBA" id="ARBA00023015"/>
    </source>
</evidence>
<dbReference type="InterPro" id="IPR009057">
    <property type="entry name" value="Homeodomain-like_sf"/>
</dbReference>
<dbReference type="PANTHER" id="PTHR30055">
    <property type="entry name" value="HTH-TYPE TRANSCRIPTIONAL REGULATOR RUTR"/>
    <property type="match status" value="1"/>
</dbReference>
<evidence type="ECO:0000313" key="8">
    <source>
        <dbReference type="EMBL" id="BDY27792.1"/>
    </source>
</evidence>
<feature type="region of interest" description="Disordered" evidence="6">
    <location>
        <begin position="1"/>
        <end position="29"/>
    </location>
</feature>
<evidence type="ECO:0000256" key="4">
    <source>
        <dbReference type="ARBA" id="ARBA00023163"/>
    </source>
</evidence>
<dbReference type="InterPro" id="IPR001647">
    <property type="entry name" value="HTH_TetR"/>
</dbReference>
<dbReference type="GO" id="GO:0003700">
    <property type="term" value="F:DNA-binding transcription factor activity"/>
    <property type="evidence" value="ECO:0007669"/>
    <property type="project" value="TreeGrafter"/>
</dbReference>
<keyword evidence="3 5" id="KW-0238">DNA-binding</keyword>
<keyword evidence="4" id="KW-0804">Transcription</keyword>
<reference evidence="8" key="1">
    <citation type="submission" date="2023-03" db="EMBL/GenBank/DDBJ databases">
        <title>Draft genome sequence of a Mycolicibacterium mageritense strain H4_3_1 isolated from a hybrid biological-inorganic system reactor.</title>
        <authorList>
            <person name="Feng X."/>
            <person name="Kazama D."/>
            <person name="Sato K."/>
            <person name="Kobayashi H."/>
        </authorList>
    </citation>
    <scope>NUCLEOTIDE SEQUENCE</scope>
    <source>
        <strain evidence="8">H4_3_1</strain>
    </source>
</reference>
<evidence type="ECO:0000256" key="1">
    <source>
        <dbReference type="ARBA" id="ARBA00022491"/>
    </source>
</evidence>
<evidence type="ECO:0000256" key="5">
    <source>
        <dbReference type="PROSITE-ProRule" id="PRU00335"/>
    </source>
</evidence>
<dbReference type="PRINTS" id="PR00400">
    <property type="entry name" value="TETREPRESSOR"/>
</dbReference>
<dbReference type="Proteomes" id="UP001241092">
    <property type="component" value="Chromosome"/>
</dbReference>
<dbReference type="PANTHER" id="PTHR30055:SF151">
    <property type="entry name" value="TRANSCRIPTIONAL REGULATORY PROTEIN"/>
    <property type="match status" value="1"/>
</dbReference>
<feature type="domain" description="HTH tetR-type" evidence="7">
    <location>
        <begin position="28"/>
        <end position="88"/>
    </location>
</feature>
<dbReference type="PRINTS" id="PR00455">
    <property type="entry name" value="HTHTETR"/>
</dbReference>
<dbReference type="GO" id="GO:0000976">
    <property type="term" value="F:transcription cis-regulatory region binding"/>
    <property type="evidence" value="ECO:0007669"/>
    <property type="project" value="TreeGrafter"/>
</dbReference>
<evidence type="ECO:0000256" key="3">
    <source>
        <dbReference type="ARBA" id="ARBA00023125"/>
    </source>
</evidence>
<dbReference type="InterPro" id="IPR036271">
    <property type="entry name" value="Tet_transcr_reg_TetR-rel_C_sf"/>
</dbReference>
<name>A0AAI8XMF4_MYCME</name>
<dbReference type="InterPro" id="IPR050109">
    <property type="entry name" value="HTH-type_TetR-like_transc_reg"/>
</dbReference>
<dbReference type="GO" id="GO:0045892">
    <property type="term" value="P:negative regulation of DNA-templated transcription"/>
    <property type="evidence" value="ECO:0007669"/>
    <property type="project" value="InterPro"/>
</dbReference>
<accession>A0AAI8XMF4</accession>
<dbReference type="GO" id="GO:0046677">
    <property type="term" value="P:response to antibiotic"/>
    <property type="evidence" value="ECO:0007669"/>
    <property type="project" value="InterPro"/>
</dbReference>
<evidence type="ECO:0000256" key="6">
    <source>
        <dbReference type="SAM" id="MobiDB-lite"/>
    </source>
</evidence>
<gene>
    <name evidence="8" type="ORF">hbim_01721</name>
</gene>